<evidence type="ECO:0000256" key="1">
    <source>
        <dbReference type="ARBA" id="ARBA00001576"/>
    </source>
</evidence>
<protein>
    <recommendedName>
        <fullName evidence="4 7">Trehalase</fullName>
        <ecNumber evidence="3 7">3.2.1.28</ecNumber>
    </recommendedName>
    <alternativeName>
        <fullName evidence="7">Alpha-trehalose glucohydrolase</fullName>
    </alternativeName>
</protein>
<keyword evidence="5 7" id="KW-0378">Hydrolase</keyword>
<dbReference type="GO" id="GO:0005993">
    <property type="term" value="P:trehalose catabolic process"/>
    <property type="evidence" value="ECO:0007669"/>
    <property type="project" value="TreeGrafter"/>
</dbReference>
<dbReference type="Gene3D" id="1.50.10.10">
    <property type="match status" value="1"/>
</dbReference>
<dbReference type="PROSITE" id="PS00927">
    <property type="entry name" value="TREHALASE_1"/>
    <property type="match status" value="1"/>
</dbReference>
<keyword evidence="6 7" id="KW-0326">Glycosidase</keyword>
<dbReference type="Pfam" id="PF01204">
    <property type="entry name" value="Trehalase"/>
    <property type="match status" value="1"/>
</dbReference>
<evidence type="ECO:0000256" key="2">
    <source>
        <dbReference type="ARBA" id="ARBA00005615"/>
    </source>
</evidence>
<comment type="similarity">
    <text evidence="2 7">Belongs to the glycosyl hydrolase 37 family.</text>
</comment>
<evidence type="ECO:0000256" key="4">
    <source>
        <dbReference type="ARBA" id="ARBA00019905"/>
    </source>
</evidence>
<dbReference type="InterPro" id="IPR008928">
    <property type="entry name" value="6-hairpin_glycosidase_sf"/>
</dbReference>
<dbReference type="InterPro" id="IPR018232">
    <property type="entry name" value="Glyco_hydro_37_CS"/>
</dbReference>
<dbReference type="InterPro" id="IPR012341">
    <property type="entry name" value="6hp_glycosidase-like_sf"/>
</dbReference>
<dbReference type="PANTHER" id="PTHR23403">
    <property type="entry name" value="TREHALASE"/>
    <property type="match status" value="1"/>
</dbReference>
<evidence type="ECO:0000256" key="3">
    <source>
        <dbReference type="ARBA" id="ARBA00012757"/>
    </source>
</evidence>
<evidence type="ECO:0000256" key="5">
    <source>
        <dbReference type="ARBA" id="ARBA00022801"/>
    </source>
</evidence>
<dbReference type="PROSITE" id="PS00928">
    <property type="entry name" value="TREHALASE_2"/>
    <property type="match status" value="1"/>
</dbReference>
<dbReference type="InterPro" id="IPR001661">
    <property type="entry name" value="Glyco_hydro_37"/>
</dbReference>
<dbReference type="EMBL" id="GANO01003033">
    <property type="protein sequence ID" value="JAB56838.1"/>
    <property type="molecule type" value="mRNA"/>
</dbReference>
<dbReference type="SUPFAM" id="SSF48208">
    <property type="entry name" value="Six-hairpin glycosidases"/>
    <property type="match status" value="1"/>
</dbReference>
<accession>U5EWA8</accession>
<comment type="catalytic activity">
    <reaction evidence="1 7">
        <text>alpha,alpha-trehalose + H2O = alpha-D-glucose + beta-D-glucose</text>
        <dbReference type="Rhea" id="RHEA:32675"/>
        <dbReference type="ChEBI" id="CHEBI:15377"/>
        <dbReference type="ChEBI" id="CHEBI:15903"/>
        <dbReference type="ChEBI" id="CHEBI:16551"/>
        <dbReference type="ChEBI" id="CHEBI:17925"/>
        <dbReference type="EC" id="3.2.1.28"/>
    </reaction>
</comment>
<evidence type="ECO:0000256" key="7">
    <source>
        <dbReference type="RuleBase" id="RU361180"/>
    </source>
</evidence>
<dbReference type="PANTHER" id="PTHR23403:SF1">
    <property type="entry name" value="TREHALASE"/>
    <property type="match status" value="1"/>
</dbReference>
<dbReference type="GO" id="GO:0004555">
    <property type="term" value="F:alpha,alpha-trehalase activity"/>
    <property type="evidence" value="ECO:0007669"/>
    <property type="project" value="UniProtKB-EC"/>
</dbReference>
<feature type="signal peptide" evidence="8">
    <location>
        <begin position="1"/>
        <end position="20"/>
    </location>
</feature>
<evidence type="ECO:0000256" key="6">
    <source>
        <dbReference type="ARBA" id="ARBA00023295"/>
    </source>
</evidence>
<sequence length="576" mass="66649">MNQLLLKFITITGYFHSVYSLDVINNGDIDKRLNYLQPPGTQPPCSSEIYCHGKLLHTVQMAKLYSDSKTFVDMRMKESPDDTLAKFDDFMNAHNGNPTKTEIQHWVEENFDKPGAEFEDWTPSDWKEHPVFLDRIKDDSLKDFAKKLNGIWLQLGRKMISDVETNGEKYSIIHVDNPVIVPGGRFREFYYWDSYWIVRGLLLSEMKTTTRGMLENFLSIVRRFGFIPNGGRVYYAMRSQPPLLAPMIKSYVEFTKDEDFARQSVETLEHEFEYWMNNHVTEVKGHQLAFYGDKSNGPRPESYREDYESAQTLKTEAEREEYYSELKAAAESGMDFSSRWFIDEKGGNSGDLTTMRCRSIIAVELNAILWWNAKIIAEFYRLANNVKKSADFETKATELFDGIQAVLWNEEKGAWFDYDLINKKHREYFVPTNLSPLWMGCYNQADSTNLTTKVLKYIEDNQLDKYPGGVPNTLSHTGEQWDFPNVWPPMQYILIWGLDGLKDERAKSLAYKWAERWVLSNQAAFKDGEHMYEKYNAEEFGGHGGGGEYGVQLGFGWSNGVVMDLLDKYGDKMTSG</sequence>
<dbReference type="EC" id="3.2.1.28" evidence="3 7"/>
<evidence type="ECO:0000313" key="9">
    <source>
        <dbReference type="EMBL" id="JAB56838.1"/>
    </source>
</evidence>
<organism evidence="9">
    <name type="scientific">Corethrella appendiculata</name>
    <dbReference type="NCBI Taxonomy" id="1370023"/>
    <lineage>
        <taxon>Eukaryota</taxon>
        <taxon>Metazoa</taxon>
        <taxon>Ecdysozoa</taxon>
        <taxon>Arthropoda</taxon>
        <taxon>Hexapoda</taxon>
        <taxon>Insecta</taxon>
        <taxon>Pterygota</taxon>
        <taxon>Neoptera</taxon>
        <taxon>Endopterygota</taxon>
        <taxon>Diptera</taxon>
        <taxon>Nematocera</taxon>
        <taxon>Culicoidea</taxon>
        <taxon>Chaoboridae</taxon>
        <taxon>Corethrella</taxon>
    </lineage>
</organism>
<reference evidence="9" key="1">
    <citation type="journal article" date="2014" name="Insect Biochem. Mol. Biol.">
        <title>An insight into the sialome of the frog biting fly, Corethrella appendiculata.</title>
        <authorList>
            <person name="Ribeiro J.M.C."/>
            <person name="Chagas A.C."/>
            <person name="Pham V.M."/>
            <person name="Lounibos L.P."/>
            <person name="Calvo E."/>
        </authorList>
    </citation>
    <scope>NUCLEOTIDE SEQUENCE</scope>
    <source>
        <tissue evidence="9">Salivary glands</tissue>
    </source>
</reference>
<evidence type="ECO:0000256" key="8">
    <source>
        <dbReference type="SAM" id="SignalP"/>
    </source>
</evidence>
<feature type="chain" id="PRO_5004659928" description="Trehalase" evidence="8">
    <location>
        <begin position="21"/>
        <end position="576"/>
    </location>
</feature>
<dbReference type="PRINTS" id="PR00744">
    <property type="entry name" value="GLHYDRLASE37"/>
</dbReference>
<dbReference type="AlphaFoldDB" id="U5EWA8"/>
<proteinExistence type="evidence at transcript level"/>
<name>U5EWA8_9DIPT</name>
<keyword evidence="8" id="KW-0732">Signal</keyword>